<dbReference type="SUPFAM" id="SSF75217">
    <property type="entry name" value="alpha/beta knot"/>
    <property type="match status" value="1"/>
</dbReference>
<feature type="domain" description="tRNA/rRNA methyltransferase SpoU type" evidence="3">
    <location>
        <begin position="118"/>
        <end position="251"/>
    </location>
</feature>
<dbReference type="Pfam" id="PF00588">
    <property type="entry name" value="SpoU_methylase"/>
    <property type="match status" value="1"/>
</dbReference>
<dbReference type="PANTHER" id="PTHR43191">
    <property type="entry name" value="RRNA METHYLTRANSFERASE 3"/>
    <property type="match status" value="1"/>
</dbReference>
<dbReference type="InterPro" id="IPR029064">
    <property type="entry name" value="Ribosomal_eL30-like_sf"/>
</dbReference>
<organism evidence="4 5">
    <name type="scientific">Patulibacter medicamentivorans</name>
    <dbReference type="NCBI Taxonomy" id="1097667"/>
    <lineage>
        <taxon>Bacteria</taxon>
        <taxon>Bacillati</taxon>
        <taxon>Actinomycetota</taxon>
        <taxon>Thermoleophilia</taxon>
        <taxon>Solirubrobacterales</taxon>
        <taxon>Patulibacteraceae</taxon>
        <taxon>Patulibacter</taxon>
    </lineage>
</organism>
<dbReference type="SUPFAM" id="SSF55315">
    <property type="entry name" value="L30e-like"/>
    <property type="match status" value="1"/>
</dbReference>
<dbReference type="GO" id="GO:0003723">
    <property type="term" value="F:RNA binding"/>
    <property type="evidence" value="ECO:0007669"/>
    <property type="project" value="InterPro"/>
</dbReference>
<proteinExistence type="predicted"/>
<accession>H0E375</accession>
<keyword evidence="5" id="KW-1185">Reference proteome</keyword>
<evidence type="ECO:0000313" key="4">
    <source>
        <dbReference type="EMBL" id="EHN11874.1"/>
    </source>
</evidence>
<dbReference type="Gene3D" id="3.40.1280.10">
    <property type="match status" value="1"/>
</dbReference>
<name>H0E375_9ACTN</name>
<comment type="caution">
    <text evidence="4">The sequence shown here is derived from an EMBL/GenBank/DDBJ whole genome shotgun (WGS) entry which is preliminary data.</text>
</comment>
<keyword evidence="1 4" id="KW-0489">Methyltransferase</keyword>
<dbReference type="OrthoDB" id="3190829at2"/>
<sequence length="277" mass="28075">MPEDPPAPVTSARDPRVADLRELQHDHRLRDERGLAVVDDESLLIAALDAGCRIELLLEDDGRLDDPAPWRSLVDDAVVVPAVGDALRALSATGRRPRIVAAVRRHDDPVAPAPGGGLALLGVSDSGNVGGILRTAAAFRLPAVALLDGCADPWGRKALRVSQGAAFRAGLVRRATDVASLRADSDGPLVAAVAHDGEDPGALPADATVLLGAGHGGLTRADIARCDLTVTVPADGFDSLGVSAAAAVVAYALAGARGGARPAAGSALAERPGLSTA</sequence>
<dbReference type="Proteomes" id="UP000005143">
    <property type="component" value="Unassembled WGS sequence"/>
</dbReference>
<evidence type="ECO:0000256" key="2">
    <source>
        <dbReference type="ARBA" id="ARBA00022679"/>
    </source>
</evidence>
<dbReference type="InterPro" id="IPR051259">
    <property type="entry name" value="rRNA_Methyltransferase"/>
</dbReference>
<gene>
    <name evidence="4" type="ORF">PAI11_12430</name>
</gene>
<dbReference type="GO" id="GO:0032259">
    <property type="term" value="P:methylation"/>
    <property type="evidence" value="ECO:0007669"/>
    <property type="project" value="UniProtKB-KW"/>
</dbReference>
<dbReference type="Gene3D" id="3.30.1330.30">
    <property type="match status" value="1"/>
</dbReference>
<dbReference type="InterPro" id="IPR001537">
    <property type="entry name" value="SpoU_MeTrfase"/>
</dbReference>
<dbReference type="GO" id="GO:0006396">
    <property type="term" value="P:RNA processing"/>
    <property type="evidence" value="ECO:0007669"/>
    <property type="project" value="InterPro"/>
</dbReference>
<keyword evidence="2 4" id="KW-0808">Transferase</keyword>
<dbReference type="RefSeq" id="WP_007572108.1">
    <property type="nucleotide sequence ID" value="NZ_AGUD01000059.1"/>
</dbReference>
<dbReference type="PANTHER" id="PTHR43191:SF2">
    <property type="entry name" value="RRNA METHYLTRANSFERASE 3, MITOCHONDRIAL"/>
    <property type="match status" value="1"/>
</dbReference>
<evidence type="ECO:0000313" key="5">
    <source>
        <dbReference type="Proteomes" id="UP000005143"/>
    </source>
</evidence>
<dbReference type="EMBL" id="AGUD01000059">
    <property type="protein sequence ID" value="EHN11874.1"/>
    <property type="molecule type" value="Genomic_DNA"/>
</dbReference>
<protein>
    <submittedName>
        <fullName evidence="4">tRNA/rRNA methyltransferase SpoU</fullName>
    </submittedName>
</protein>
<dbReference type="AlphaFoldDB" id="H0E375"/>
<reference evidence="4 5" key="1">
    <citation type="journal article" date="2013" name="Biodegradation">
        <title>Quantitative proteomic analysis of ibuprofen-degrading Patulibacter sp. strain I11.</title>
        <authorList>
            <person name="Almeida B."/>
            <person name="Kjeldal H."/>
            <person name="Lolas I."/>
            <person name="Knudsen A.D."/>
            <person name="Carvalho G."/>
            <person name="Nielsen K.L."/>
            <person name="Barreto Crespo M.T."/>
            <person name="Stensballe A."/>
            <person name="Nielsen J.L."/>
        </authorList>
    </citation>
    <scope>NUCLEOTIDE SEQUENCE [LARGE SCALE GENOMIC DNA]</scope>
    <source>
        <strain evidence="4 5">I11</strain>
    </source>
</reference>
<dbReference type="GO" id="GO:0008173">
    <property type="term" value="F:RNA methyltransferase activity"/>
    <property type="evidence" value="ECO:0007669"/>
    <property type="project" value="InterPro"/>
</dbReference>
<evidence type="ECO:0000259" key="3">
    <source>
        <dbReference type="Pfam" id="PF00588"/>
    </source>
</evidence>
<dbReference type="PATRIC" id="fig|1097667.3.peg.1239"/>
<dbReference type="InterPro" id="IPR029026">
    <property type="entry name" value="tRNA_m1G_MTases_N"/>
</dbReference>
<evidence type="ECO:0000256" key="1">
    <source>
        <dbReference type="ARBA" id="ARBA00022603"/>
    </source>
</evidence>
<dbReference type="InterPro" id="IPR029028">
    <property type="entry name" value="Alpha/beta_knot_MTases"/>
</dbReference>